<dbReference type="AlphaFoldDB" id="A0A0M4U4M1"/>
<keyword evidence="4" id="KW-1185">Reference proteome</keyword>
<feature type="domain" description="Glutamine amidotransferase type-2" evidence="2">
    <location>
        <begin position="2"/>
        <end position="312"/>
    </location>
</feature>
<dbReference type="PANTHER" id="PTHR42824:SF1">
    <property type="entry name" value="GLUTAMINE AMIDOTRANSFERASE YAFJ-RELATED"/>
    <property type="match status" value="1"/>
</dbReference>
<dbReference type="SUPFAM" id="SSF56235">
    <property type="entry name" value="N-terminal nucleophile aminohydrolases (Ntn hydrolases)"/>
    <property type="match status" value="1"/>
</dbReference>
<accession>A0A0M4U4M1</accession>
<dbReference type="KEGG" id="pur:AOC03_05925"/>
<dbReference type="Gene3D" id="3.60.20.10">
    <property type="entry name" value="Glutamine Phosphoribosylpyrophosphate, subunit 1, domain 1"/>
    <property type="match status" value="1"/>
</dbReference>
<dbReference type="Proteomes" id="UP000059847">
    <property type="component" value="Chromosome"/>
</dbReference>
<dbReference type="PANTHER" id="PTHR42824">
    <property type="entry name" value="GLUTAMINE AMIDOTRANSFERASE"/>
    <property type="match status" value="1"/>
</dbReference>
<gene>
    <name evidence="3" type="ORF">AOC03_05925</name>
</gene>
<proteinExistence type="predicted"/>
<dbReference type="CDD" id="cd01908">
    <property type="entry name" value="YafJ"/>
    <property type="match status" value="1"/>
</dbReference>
<evidence type="ECO:0000313" key="3">
    <source>
        <dbReference type="EMBL" id="ALF59644.1"/>
    </source>
</evidence>
<dbReference type="InterPro" id="IPR017932">
    <property type="entry name" value="GATase_2_dom"/>
</dbReference>
<reference evidence="3 4" key="1">
    <citation type="submission" date="2015-09" db="EMBL/GenBank/DDBJ databases">
        <title>Complete genome of Psychrobacter urativorans R10.10B.</title>
        <authorList>
            <person name="See-Too W.S."/>
            <person name="Chan K.G."/>
        </authorList>
    </citation>
    <scope>NUCLEOTIDE SEQUENCE [LARGE SCALE GENOMIC DNA]</scope>
    <source>
        <strain evidence="3 4">R10.10B</strain>
    </source>
</reference>
<dbReference type="STRING" id="45610.AOC03_05925"/>
<dbReference type="GO" id="GO:0016740">
    <property type="term" value="F:transferase activity"/>
    <property type="evidence" value="ECO:0007669"/>
    <property type="project" value="UniProtKB-KW"/>
</dbReference>
<protein>
    <submittedName>
        <fullName evidence="3">Glutamine amidotransferase</fullName>
    </submittedName>
</protein>
<evidence type="ECO:0000313" key="4">
    <source>
        <dbReference type="Proteomes" id="UP000059847"/>
    </source>
</evidence>
<dbReference type="InterPro" id="IPR029055">
    <property type="entry name" value="Ntn_hydrolases_N"/>
</dbReference>
<dbReference type="InterPro" id="IPR026869">
    <property type="entry name" value="EgtC-like"/>
</dbReference>
<organism evidence="3 4">
    <name type="scientific">Psychrobacter urativorans</name>
    <dbReference type="NCBI Taxonomy" id="45610"/>
    <lineage>
        <taxon>Bacteria</taxon>
        <taxon>Pseudomonadati</taxon>
        <taxon>Pseudomonadota</taxon>
        <taxon>Gammaproteobacteria</taxon>
        <taxon>Moraxellales</taxon>
        <taxon>Moraxellaceae</taxon>
        <taxon>Psychrobacter</taxon>
    </lineage>
</organism>
<dbReference type="RefSeq" id="WP_062534199.1">
    <property type="nucleotide sequence ID" value="NZ_CP012678.1"/>
</dbReference>
<dbReference type="OrthoDB" id="321954at2"/>
<dbReference type="Pfam" id="PF13230">
    <property type="entry name" value="GATase_4"/>
    <property type="match status" value="1"/>
</dbReference>
<dbReference type="EMBL" id="CP012678">
    <property type="protein sequence ID" value="ALF59644.1"/>
    <property type="molecule type" value="Genomic_DNA"/>
</dbReference>
<dbReference type="PROSITE" id="PS51278">
    <property type="entry name" value="GATASE_TYPE_2"/>
    <property type="match status" value="1"/>
</dbReference>
<keyword evidence="1 3" id="KW-0315">Glutamine amidotransferase</keyword>
<evidence type="ECO:0000256" key="1">
    <source>
        <dbReference type="ARBA" id="ARBA00022962"/>
    </source>
</evidence>
<keyword evidence="3" id="KW-0808">Transferase</keyword>
<name>A0A0M4U4M1_9GAMM</name>
<evidence type="ECO:0000259" key="2">
    <source>
        <dbReference type="PROSITE" id="PS51278"/>
    </source>
</evidence>
<sequence length="312" mass="34755">MCQLLGMNCNTPTDIGFSFAGFRRRGGMTDSHEDGFGIAFFERSHCPSSNGNSNGNTNNEESQNASTGLRLFHDNRPSHLSPVADLVNNYPIKAMNVIAHIRKATQGQNCLANTHPFTREVWGEQWVFAHNGQMNKEFIKRCQRLQDNGNASHCQPVGSTDSEMAFCYLINRLKSSFKTRPDEQTLFNFLTTQCRYLAANGLFNCLISNGSWQLAYAGSLLFYLTRQAPFGEAKLADDDLAINFGDVTTDKDKVTIIVTVPLTENEKWQQLAVNECLIFQDGEVLYKDSPSQRKFLSIEEGIAIARAVGASV</sequence>